<dbReference type="SUPFAM" id="SSF46977">
    <property type="entry name" value="Succinate dehydrogenase/fumarate reductase flavoprotein C-terminal domain"/>
    <property type="match status" value="1"/>
</dbReference>
<evidence type="ECO:0000256" key="11">
    <source>
        <dbReference type="ARBA" id="ARBA00023002"/>
    </source>
</evidence>
<dbReference type="GO" id="GO:0006099">
    <property type="term" value="P:tricarboxylic acid cycle"/>
    <property type="evidence" value="ECO:0007669"/>
    <property type="project" value="UniProtKB-KW"/>
</dbReference>
<dbReference type="InterPro" id="IPR003953">
    <property type="entry name" value="FAD-dep_OxRdtase_2_FAD-bd"/>
</dbReference>
<name>A0A4S3JCI3_9EURO</name>
<dbReference type="AlphaFoldDB" id="A0A4S3JCI3"/>
<dbReference type="PANTHER" id="PTHR11632">
    <property type="entry name" value="SUCCINATE DEHYDROGENASE 2 FLAVOPROTEIN SUBUNIT"/>
    <property type="match status" value="1"/>
</dbReference>
<dbReference type="InterPro" id="IPR037099">
    <property type="entry name" value="Fum_R/Succ_DH_flav-like_C_sf"/>
</dbReference>
<organism evidence="15 16">
    <name type="scientific">Aspergillus tanneri</name>
    <dbReference type="NCBI Taxonomy" id="1220188"/>
    <lineage>
        <taxon>Eukaryota</taxon>
        <taxon>Fungi</taxon>
        <taxon>Dikarya</taxon>
        <taxon>Ascomycota</taxon>
        <taxon>Pezizomycotina</taxon>
        <taxon>Eurotiomycetes</taxon>
        <taxon>Eurotiomycetidae</taxon>
        <taxon>Eurotiales</taxon>
        <taxon>Aspergillaceae</taxon>
        <taxon>Aspergillus</taxon>
        <taxon>Aspergillus subgen. Circumdati</taxon>
    </lineage>
</organism>
<evidence type="ECO:0000256" key="5">
    <source>
        <dbReference type="ARBA" id="ARBA00012792"/>
    </source>
</evidence>
<dbReference type="Pfam" id="PF02910">
    <property type="entry name" value="Succ_DH_flav_C"/>
    <property type="match status" value="1"/>
</dbReference>
<dbReference type="SUPFAM" id="SSF51905">
    <property type="entry name" value="FAD/NAD(P)-binding domain"/>
    <property type="match status" value="1"/>
</dbReference>
<dbReference type="InterPro" id="IPR036188">
    <property type="entry name" value="FAD/NAD-bd_sf"/>
</dbReference>
<comment type="similarity">
    <text evidence="4">Belongs to the FAD-dependent oxidoreductase 2 family. FRD/SDH subfamily.</text>
</comment>
<evidence type="ECO:0000256" key="4">
    <source>
        <dbReference type="ARBA" id="ARBA00008040"/>
    </source>
</evidence>
<dbReference type="GO" id="GO:0008177">
    <property type="term" value="F:succinate dehydrogenase (quinone) activity"/>
    <property type="evidence" value="ECO:0007669"/>
    <property type="project" value="UniProtKB-EC"/>
</dbReference>
<dbReference type="VEuPathDB" id="FungiDB:EYZ11_007712"/>
<dbReference type="PANTHER" id="PTHR11632:SF51">
    <property type="entry name" value="SUCCINATE DEHYDROGENASE [UBIQUINONE] FLAVOPROTEIN SUBUNIT, MITOCHONDRIAL"/>
    <property type="match status" value="1"/>
</dbReference>
<dbReference type="GO" id="GO:0016020">
    <property type="term" value="C:membrane"/>
    <property type="evidence" value="ECO:0007669"/>
    <property type="project" value="UniProtKB-SubCell"/>
</dbReference>
<dbReference type="EMBL" id="SOSA01000307">
    <property type="protein sequence ID" value="THC92810.1"/>
    <property type="molecule type" value="Genomic_DNA"/>
</dbReference>
<sequence>MVARASLPNQDMEFVQFHPSGIYGAGVLLTEGAHGEGGLPAQLLWRTIHGAIRSDGQSPCQSRQVARAMNLEIREGRGSSIFAGIDITRDQVPVVPTVHYCMSGIPTNFKGQVLNVNVGSSPSSESPLPGLYAASEVACVSVHGANRLGANSLLDIVVYGRVCAIDIAENNEPGMPLQSASPVDEHIELYSIRNMHRVRTIDGDLLTAQIREDLQRAMQADIAFRSEEPLVEDVSKVQQVQHNFSTRLATKDRRLVWNSDLVETLELRNLLACAVQTAQAALRRAESRGSHPREDFPTRDDVNWLRHRLTWQGGENEGVRVDYRGVIKETLDDLDCASVAPMKRSY</sequence>
<dbReference type="InterPro" id="IPR015939">
    <property type="entry name" value="Fum_Rdtase/Succ_DH_flav-like_C"/>
</dbReference>
<dbReference type="InterPro" id="IPR027477">
    <property type="entry name" value="Succ_DH/fumarate_Rdtase_cat_sf"/>
</dbReference>
<comment type="caution">
    <text evidence="15">The sequence shown here is derived from an EMBL/GenBank/DDBJ whole genome shotgun (WGS) entry which is preliminary data.</text>
</comment>
<dbReference type="InterPro" id="IPR030664">
    <property type="entry name" value="SdhA/FrdA/AprA"/>
</dbReference>
<feature type="domain" description="FAD-dependent oxidoreductase 2 FAD-binding" evidence="13">
    <location>
        <begin position="1"/>
        <end position="39"/>
    </location>
</feature>
<dbReference type="Gene3D" id="3.90.700.10">
    <property type="entry name" value="Succinate dehydrogenase/fumarate reductase flavoprotein, catalytic domain"/>
    <property type="match status" value="1"/>
</dbReference>
<keyword evidence="6" id="KW-0813">Transport</keyword>
<feature type="domain" description="Fumarate reductase/succinate dehydrogenase flavoprotein-like C-terminal" evidence="14">
    <location>
        <begin position="211"/>
        <end position="346"/>
    </location>
</feature>
<dbReference type="GO" id="GO:0005739">
    <property type="term" value="C:mitochondrion"/>
    <property type="evidence" value="ECO:0007669"/>
    <property type="project" value="GOC"/>
</dbReference>
<dbReference type="GO" id="GO:0006121">
    <property type="term" value="P:mitochondrial electron transport, succinate to ubiquinone"/>
    <property type="evidence" value="ECO:0007669"/>
    <property type="project" value="TreeGrafter"/>
</dbReference>
<dbReference type="Gene3D" id="3.50.50.60">
    <property type="entry name" value="FAD/NAD(P)-binding domain"/>
    <property type="match status" value="2"/>
</dbReference>
<feature type="domain" description="FAD-dependent oxidoreductase 2 FAD-binding" evidence="13">
    <location>
        <begin position="69"/>
        <end position="153"/>
    </location>
</feature>
<evidence type="ECO:0000313" key="15">
    <source>
        <dbReference type="EMBL" id="THC92810.1"/>
    </source>
</evidence>
<gene>
    <name evidence="15" type="ORF">EYZ11_007712</name>
</gene>
<evidence type="ECO:0000256" key="1">
    <source>
        <dbReference type="ARBA" id="ARBA00001974"/>
    </source>
</evidence>
<evidence type="ECO:0000256" key="10">
    <source>
        <dbReference type="ARBA" id="ARBA00022982"/>
    </source>
</evidence>
<accession>A0A4S3JCI3</accession>
<keyword evidence="9" id="KW-0274">FAD</keyword>
<comment type="pathway">
    <text evidence="3">Carbohydrate metabolism; tricarboxylic acid cycle.</text>
</comment>
<evidence type="ECO:0000256" key="7">
    <source>
        <dbReference type="ARBA" id="ARBA00022532"/>
    </source>
</evidence>
<reference evidence="15 16" key="1">
    <citation type="submission" date="2019-03" db="EMBL/GenBank/DDBJ databases">
        <title>The genome sequence of a newly discovered highly antifungal drug resistant Aspergillus species, Aspergillus tanneri NIH 1004.</title>
        <authorList>
            <person name="Mounaud S."/>
            <person name="Singh I."/>
            <person name="Joardar V."/>
            <person name="Pakala S."/>
            <person name="Pakala S."/>
            <person name="Venepally P."/>
            <person name="Hoover J."/>
            <person name="Nierman W."/>
            <person name="Chung J."/>
            <person name="Losada L."/>
        </authorList>
    </citation>
    <scope>NUCLEOTIDE SEQUENCE [LARGE SCALE GENOMIC DNA]</scope>
    <source>
        <strain evidence="15 16">NIH1004</strain>
    </source>
</reference>
<keyword evidence="16" id="KW-1185">Reference proteome</keyword>
<keyword evidence="10" id="KW-0249">Electron transport</keyword>
<evidence type="ECO:0000259" key="14">
    <source>
        <dbReference type="Pfam" id="PF02910"/>
    </source>
</evidence>
<dbReference type="FunFam" id="1.20.58.100:FF:000001">
    <property type="entry name" value="Succinate dehydrogenase flavoprotein subunit (SdhA)"/>
    <property type="match status" value="1"/>
</dbReference>
<comment type="subcellular location">
    <subcellularLocation>
        <location evidence="2">Membrane</location>
        <topology evidence="2">Peripheral membrane protein</topology>
    </subcellularLocation>
</comment>
<evidence type="ECO:0000256" key="2">
    <source>
        <dbReference type="ARBA" id="ARBA00004170"/>
    </source>
</evidence>
<evidence type="ECO:0000313" key="16">
    <source>
        <dbReference type="Proteomes" id="UP000308092"/>
    </source>
</evidence>
<dbReference type="GO" id="GO:0050660">
    <property type="term" value="F:flavin adenine dinucleotide binding"/>
    <property type="evidence" value="ECO:0007669"/>
    <property type="project" value="TreeGrafter"/>
</dbReference>
<keyword evidence="7" id="KW-0816">Tricarboxylic acid cycle</keyword>
<evidence type="ECO:0000256" key="12">
    <source>
        <dbReference type="ARBA" id="ARBA00023136"/>
    </source>
</evidence>
<dbReference type="EC" id="1.3.5.1" evidence="5"/>
<evidence type="ECO:0000256" key="9">
    <source>
        <dbReference type="ARBA" id="ARBA00022827"/>
    </source>
</evidence>
<dbReference type="Gene3D" id="1.20.58.100">
    <property type="entry name" value="Fumarate reductase/succinate dehydrogenase flavoprotein-like, C-terminal domain"/>
    <property type="match status" value="1"/>
</dbReference>
<dbReference type="SUPFAM" id="SSF56425">
    <property type="entry name" value="Succinate dehydrogenase/fumarate reductase flavoprotein, catalytic domain"/>
    <property type="match status" value="1"/>
</dbReference>
<dbReference type="Proteomes" id="UP000308092">
    <property type="component" value="Unassembled WGS sequence"/>
</dbReference>
<dbReference type="FunFam" id="4.10.80.40:FF:000002">
    <property type="entry name" value="Succinate dehydrogenase [ubiquinone] flavoprotein subunit, mitochondrial"/>
    <property type="match status" value="1"/>
</dbReference>
<dbReference type="GO" id="GO:0009055">
    <property type="term" value="F:electron transfer activity"/>
    <property type="evidence" value="ECO:0007669"/>
    <property type="project" value="TreeGrafter"/>
</dbReference>
<comment type="cofactor">
    <cofactor evidence="1">
        <name>FAD</name>
        <dbReference type="ChEBI" id="CHEBI:57692"/>
    </cofactor>
</comment>
<keyword evidence="12" id="KW-0472">Membrane</keyword>
<dbReference type="Gene3D" id="4.10.80.40">
    <property type="entry name" value="succinate dehydrogenase protein domain"/>
    <property type="match status" value="1"/>
</dbReference>
<dbReference type="Pfam" id="PF00890">
    <property type="entry name" value="FAD_binding_2"/>
    <property type="match status" value="2"/>
</dbReference>
<evidence type="ECO:0000256" key="3">
    <source>
        <dbReference type="ARBA" id="ARBA00005163"/>
    </source>
</evidence>
<evidence type="ECO:0000256" key="6">
    <source>
        <dbReference type="ARBA" id="ARBA00022448"/>
    </source>
</evidence>
<dbReference type="STRING" id="1220188.A0A4S3JCI3"/>
<evidence type="ECO:0000259" key="13">
    <source>
        <dbReference type="Pfam" id="PF00890"/>
    </source>
</evidence>
<keyword evidence="11" id="KW-0560">Oxidoreductase</keyword>
<keyword evidence="8" id="KW-0285">Flavoprotein</keyword>
<evidence type="ECO:0000256" key="8">
    <source>
        <dbReference type="ARBA" id="ARBA00022630"/>
    </source>
</evidence>
<proteinExistence type="inferred from homology"/>
<protein>
    <recommendedName>
        <fullName evidence="5">succinate dehydrogenase</fullName>
        <ecNumber evidence="5">1.3.5.1</ecNumber>
    </recommendedName>
</protein>